<dbReference type="InterPro" id="IPR036259">
    <property type="entry name" value="MFS_trans_sf"/>
</dbReference>
<dbReference type="InterPro" id="IPR044770">
    <property type="entry name" value="MFS_spinster-like"/>
</dbReference>
<dbReference type="InterPro" id="IPR011701">
    <property type="entry name" value="MFS"/>
</dbReference>
<keyword evidence="4 6" id="KW-1133">Transmembrane helix</keyword>
<dbReference type="PROSITE" id="PS50850">
    <property type="entry name" value="MFS"/>
    <property type="match status" value="1"/>
</dbReference>
<dbReference type="RefSeq" id="WP_066964347.1">
    <property type="nucleotide sequence ID" value="NZ_CP023449.1"/>
</dbReference>
<dbReference type="PANTHER" id="PTHR23505:SF79">
    <property type="entry name" value="PROTEIN SPINSTER"/>
    <property type="match status" value="1"/>
</dbReference>
<protein>
    <submittedName>
        <fullName evidence="8">MFS transporter</fullName>
    </submittedName>
</protein>
<feature type="transmembrane region" description="Helical" evidence="6">
    <location>
        <begin position="335"/>
        <end position="361"/>
    </location>
</feature>
<gene>
    <name evidence="8" type="ORF">COO09_14020</name>
</gene>
<evidence type="ECO:0000313" key="8">
    <source>
        <dbReference type="EMBL" id="PCE41631.1"/>
    </source>
</evidence>
<feature type="transmembrane region" description="Helical" evidence="6">
    <location>
        <begin position="402"/>
        <end position="425"/>
    </location>
</feature>
<evidence type="ECO:0000256" key="5">
    <source>
        <dbReference type="ARBA" id="ARBA00023136"/>
    </source>
</evidence>
<feature type="transmembrane region" description="Helical" evidence="6">
    <location>
        <begin position="59"/>
        <end position="76"/>
    </location>
</feature>
<dbReference type="EMBL" id="NWUF01000013">
    <property type="protein sequence ID" value="PCE41631.1"/>
    <property type="molecule type" value="Genomic_DNA"/>
</dbReference>
<keyword evidence="5 6" id="KW-0472">Membrane</keyword>
<evidence type="ECO:0000256" key="4">
    <source>
        <dbReference type="ARBA" id="ARBA00022989"/>
    </source>
</evidence>
<dbReference type="AlphaFoldDB" id="A0A2A4FW63"/>
<comment type="caution">
    <text evidence="8">The sequence shown here is derived from an EMBL/GenBank/DDBJ whole genome shotgun (WGS) entry which is preliminary data.</text>
</comment>
<evidence type="ECO:0000313" key="9">
    <source>
        <dbReference type="Proteomes" id="UP000218934"/>
    </source>
</evidence>
<dbReference type="GO" id="GO:0022857">
    <property type="term" value="F:transmembrane transporter activity"/>
    <property type="evidence" value="ECO:0007669"/>
    <property type="project" value="InterPro"/>
</dbReference>
<evidence type="ECO:0000256" key="1">
    <source>
        <dbReference type="ARBA" id="ARBA00004141"/>
    </source>
</evidence>
<feature type="transmembrane region" description="Helical" evidence="6">
    <location>
        <begin position="274"/>
        <end position="297"/>
    </location>
</feature>
<dbReference type="GO" id="GO:0016020">
    <property type="term" value="C:membrane"/>
    <property type="evidence" value="ECO:0007669"/>
    <property type="project" value="UniProtKB-SubCell"/>
</dbReference>
<evidence type="ECO:0000256" key="2">
    <source>
        <dbReference type="ARBA" id="ARBA00022448"/>
    </source>
</evidence>
<dbReference type="Proteomes" id="UP000218934">
    <property type="component" value="Unassembled WGS sequence"/>
</dbReference>
<keyword evidence="2" id="KW-0813">Transport</keyword>
<sequence>MHRAPHPGHSRETGFARSIPALVALSLAIAAGNQALNLFSIVQEAAKAELALSDTQLGFIQGVGAALPLVLLSLPIGRMIDHRNRIRVMIGLALSAVAGLLVIAFANGATALFIGRMFTSLAANCAVAACISIAADLCVPARRGSAMLILTLGKWGGTAGSFALGGWLFGLLGEMPLPAWTGLTEPWRGAHLVVAAITVIAILPLFFLREPPRRETIAGEGAPLRVVLREIVARRGFILPMFAGQIAVAMVDIAAGIWAAPVLSRNYGLQPQQFAQWMGLVVFAAGIAGSLSGGIAADFGHRTGRRGGILLGAVGATILSVPLALFPLAPDEPSFAIMLGLFLFCGTAAGLIVSTAIAVLLPNELRGLCIGLFIAMAGIIGFGLAPVLITVVSGLLGGEAQLGTALAIVGVATTALASIAFPLAMRHAPQDSTSKPF</sequence>
<organism evidence="8 9">
    <name type="scientific">Rhizorhabdus dicambivorans</name>
    <dbReference type="NCBI Taxonomy" id="1850238"/>
    <lineage>
        <taxon>Bacteria</taxon>
        <taxon>Pseudomonadati</taxon>
        <taxon>Pseudomonadota</taxon>
        <taxon>Alphaproteobacteria</taxon>
        <taxon>Sphingomonadales</taxon>
        <taxon>Sphingomonadaceae</taxon>
        <taxon>Rhizorhabdus</taxon>
    </lineage>
</organism>
<proteinExistence type="predicted"/>
<reference evidence="8 9" key="1">
    <citation type="submission" date="2017-09" db="EMBL/GenBank/DDBJ databases">
        <title>The Catabolism of 3,6-Dichlorosalicylic acid is Initiated by the Cytochrome P450 Monooxygenase DsmABC in Rhizorhabdus dicambivorans Ndbn-20.</title>
        <authorList>
            <person name="Na L."/>
        </authorList>
    </citation>
    <scope>NUCLEOTIDE SEQUENCE [LARGE SCALE GENOMIC DNA]</scope>
    <source>
        <strain evidence="8 9">Ndbn-20m</strain>
    </source>
</reference>
<dbReference type="OrthoDB" id="7187764at2"/>
<dbReference type="KEGG" id="rdi:CMV14_09095"/>
<evidence type="ECO:0000256" key="6">
    <source>
        <dbReference type="SAM" id="Phobius"/>
    </source>
</evidence>
<comment type="subcellular location">
    <subcellularLocation>
        <location evidence="1">Membrane</location>
        <topology evidence="1">Multi-pass membrane protein</topology>
    </subcellularLocation>
</comment>
<feature type="transmembrane region" description="Helical" evidence="6">
    <location>
        <begin position="237"/>
        <end position="262"/>
    </location>
</feature>
<keyword evidence="9" id="KW-1185">Reference proteome</keyword>
<feature type="transmembrane region" description="Helical" evidence="6">
    <location>
        <begin position="309"/>
        <end position="329"/>
    </location>
</feature>
<feature type="transmembrane region" description="Helical" evidence="6">
    <location>
        <begin position="189"/>
        <end position="208"/>
    </location>
</feature>
<feature type="transmembrane region" description="Helical" evidence="6">
    <location>
        <begin position="88"/>
        <end position="115"/>
    </location>
</feature>
<feature type="transmembrane region" description="Helical" evidence="6">
    <location>
        <begin position="146"/>
        <end position="169"/>
    </location>
</feature>
<dbReference type="PANTHER" id="PTHR23505">
    <property type="entry name" value="SPINSTER"/>
    <property type="match status" value="1"/>
</dbReference>
<accession>A0A2A4FW63</accession>
<evidence type="ECO:0000256" key="3">
    <source>
        <dbReference type="ARBA" id="ARBA00022692"/>
    </source>
</evidence>
<dbReference type="Pfam" id="PF07690">
    <property type="entry name" value="MFS_1"/>
    <property type="match status" value="1"/>
</dbReference>
<evidence type="ECO:0000259" key="7">
    <source>
        <dbReference type="PROSITE" id="PS50850"/>
    </source>
</evidence>
<dbReference type="InterPro" id="IPR020846">
    <property type="entry name" value="MFS_dom"/>
</dbReference>
<name>A0A2A4FW63_9SPHN</name>
<feature type="transmembrane region" description="Helical" evidence="6">
    <location>
        <begin position="21"/>
        <end position="39"/>
    </location>
</feature>
<feature type="domain" description="Major facilitator superfamily (MFS) profile" evidence="7">
    <location>
        <begin position="21"/>
        <end position="430"/>
    </location>
</feature>
<dbReference type="Gene3D" id="1.20.1250.20">
    <property type="entry name" value="MFS general substrate transporter like domains"/>
    <property type="match status" value="1"/>
</dbReference>
<dbReference type="SUPFAM" id="SSF103473">
    <property type="entry name" value="MFS general substrate transporter"/>
    <property type="match status" value="1"/>
</dbReference>
<feature type="transmembrane region" description="Helical" evidence="6">
    <location>
        <begin position="368"/>
        <end position="396"/>
    </location>
</feature>
<feature type="transmembrane region" description="Helical" evidence="6">
    <location>
        <begin position="121"/>
        <end position="139"/>
    </location>
</feature>
<keyword evidence="3 6" id="KW-0812">Transmembrane</keyword>